<dbReference type="Pfam" id="PF13621">
    <property type="entry name" value="Cupin_8"/>
    <property type="match status" value="1"/>
</dbReference>
<dbReference type="PANTHER" id="PTHR12461:SF105">
    <property type="entry name" value="HYPOXIA-INDUCIBLE FACTOR 1-ALPHA INHIBITOR"/>
    <property type="match status" value="1"/>
</dbReference>
<dbReference type="EMBL" id="JAQMWT010000458">
    <property type="protein sequence ID" value="KAJ8601006.1"/>
    <property type="molecule type" value="Genomic_DNA"/>
</dbReference>
<dbReference type="Proteomes" id="UP001230188">
    <property type="component" value="Unassembled WGS sequence"/>
</dbReference>
<protein>
    <recommendedName>
        <fullName evidence="1">JmjC domain-containing protein</fullName>
    </recommendedName>
</protein>
<feature type="domain" description="JmjC" evidence="1">
    <location>
        <begin position="61"/>
        <end position="216"/>
    </location>
</feature>
<dbReference type="InterPro" id="IPR041667">
    <property type="entry name" value="Cupin_8"/>
</dbReference>
<sequence length="333" mass="37356">MRRDEVETVAWGTPLGSVPPKFVDSPAARWPAIALWTPSYIAEKVPEFKRVTTVGSDGLWRPMKSSEFFARMNATIDYAHGWVGDFQALSDDAPTSWMMRSNRSRHQVWLGRAGTLAHYDHSKNLIAQIRGRKQFLLASPDNWDTFGDEPRLSPRVGFARRGRFESKIETVLGPGEVLYIPPFWWHQTRALGMSASLNVFTPSESGDFPRLLDVSLPAACHHGDIAATIRTLVETVVKDVPVEAFLRRLLRNRYDGGEYDCPPAPTTTTICAAARGGQVEDLHKVHRIADALLSWWGPKERDLVLADYVEELANYAAPRRACDLLRCLATNQS</sequence>
<dbReference type="InterPro" id="IPR003347">
    <property type="entry name" value="JmjC_dom"/>
</dbReference>
<dbReference type="AlphaFoldDB" id="A0AAD7XJU9"/>
<name>A0AAD7XJU9_9STRA</name>
<dbReference type="SUPFAM" id="SSF51197">
    <property type="entry name" value="Clavaminate synthase-like"/>
    <property type="match status" value="1"/>
</dbReference>
<keyword evidence="3" id="KW-1185">Reference proteome</keyword>
<comment type="caution">
    <text evidence="2">The sequence shown here is derived from an EMBL/GenBank/DDBJ whole genome shotgun (WGS) entry which is preliminary data.</text>
</comment>
<evidence type="ECO:0000313" key="2">
    <source>
        <dbReference type="EMBL" id="KAJ8601006.1"/>
    </source>
</evidence>
<accession>A0AAD7XJU9</accession>
<organism evidence="2 3">
    <name type="scientific">Chrysophaeum taylorii</name>
    <dbReference type="NCBI Taxonomy" id="2483200"/>
    <lineage>
        <taxon>Eukaryota</taxon>
        <taxon>Sar</taxon>
        <taxon>Stramenopiles</taxon>
        <taxon>Ochrophyta</taxon>
        <taxon>Pelagophyceae</taxon>
        <taxon>Pelagomonadales</taxon>
        <taxon>Pelagomonadaceae</taxon>
        <taxon>Chrysophaeum</taxon>
    </lineage>
</organism>
<dbReference type="SMART" id="SM00558">
    <property type="entry name" value="JmjC"/>
    <property type="match status" value="1"/>
</dbReference>
<evidence type="ECO:0000313" key="3">
    <source>
        <dbReference type="Proteomes" id="UP001230188"/>
    </source>
</evidence>
<evidence type="ECO:0000259" key="1">
    <source>
        <dbReference type="PROSITE" id="PS51184"/>
    </source>
</evidence>
<dbReference type="Gene3D" id="2.60.120.650">
    <property type="entry name" value="Cupin"/>
    <property type="match status" value="1"/>
</dbReference>
<proteinExistence type="predicted"/>
<dbReference type="PANTHER" id="PTHR12461">
    <property type="entry name" value="HYPOXIA-INDUCIBLE FACTOR 1 ALPHA INHIBITOR-RELATED"/>
    <property type="match status" value="1"/>
</dbReference>
<gene>
    <name evidence="2" type="ORF">CTAYLR_009339</name>
</gene>
<reference evidence="2" key="1">
    <citation type="submission" date="2023-01" db="EMBL/GenBank/DDBJ databases">
        <title>Metagenome sequencing of chrysophaentin producing Chrysophaeum taylorii.</title>
        <authorList>
            <person name="Davison J."/>
            <person name="Bewley C."/>
        </authorList>
    </citation>
    <scope>NUCLEOTIDE SEQUENCE</scope>
    <source>
        <strain evidence="2">NIES-1699</strain>
    </source>
</reference>
<dbReference type="PROSITE" id="PS51184">
    <property type="entry name" value="JMJC"/>
    <property type="match status" value="1"/>
</dbReference>